<dbReference type="InterPro" id="IPR016156">
    <property type="entry name" value="FAD/NAD-linked_Rdtase_dimer_sf"/>
</dbReference>
<proteinExistence type="predicted"/>
<protein>
    <submittedName>
        <fullName evidence="7">Ferredoxin reductase</fullName>
    </submittedName>
</protein>
<feature type="domain" description="Reductase C-terminal" evidence="6">
    <location>
        <begin position="322"/>
        <end position="406"/>
    </location>
</feature>
<evidence type="ECO:0000256" key="4">
    <source>
        <dbReference type="ARBA" id="ARBA00023002"/>
    </source>
</evidence>
<dbReference type="InterPro" id="IPR036188">
    <property type="entry name" value="FAD/NAD-bd_sf"/>
</dbReference>
<accession>A0A3G7TLY8</accession>
<dbReference type="PANTHER" id="PTHR43557:SF2">
    <property type="entry name" value="RIESKE DOMAIN-CONTAINING PROTEIN-RELATED"/>
    <property type="match status" value="1"/>
</dbReference>
<organism evidence="7 8">
    <name type="scientific">Pseudomonas chlororaphis</name>
    <dbReference type="NCBI Taxonomy" id="587753"/>
    <lineage>
        <taxon>Bacteria</taxon>
        <taxon>Pseudomonadati</taxon>
        <taxon>Pseudomonadota</taxon>
        <taxon>Gammaproteobacteria</taxon>
        <taxon>Pseudomonadales</taxon>
        <taxon>Pseudomonadaceae</taxon>
        <taxon>Pseudomonas</taxon>
    </lineage>
</organism>
<evidence type="ECO:0000313" key="7">
    <source>
        <dbReference type="EMBL" id="AZE47246.1"/>
    </source>
</evidence>
<comment type="cofactor">
    <cofactor evidence="1">
        <name>FAD</name>
        <dbReference type="ChEBI" id="CHEBI:57692"/>
    </cofactor>
</comment>
<dbReference type="InterPro" id="IPR028202">
    <property type="entry name" value="Reductase_C"/>
</dbReference>
<dbReference type="PANTHER" id="PTHR43557">
    <property type="entry name" value="APOPTOSIS-INDUCING FACTOR 1"/>
    <property type="match status" value="1"/>
</dbReference>
<evidence type="ECO:0000259" key="6">
    <source>
        <dbReference type="Pfam" id="PF14759"/>
    </source>
</evidence>
<keyword evidence="2" id="KW-0285">Flavoprotein</keyword>
<dbReference type="SUPFAM" id="SSF55424">
    <property type="entry name" value="FAD/NAD-linked reductases, dimerisation (C-terminal) domain"/>
    <property type="match status" value="1"/>
</dbReference>
<evidence type="ECO:0000259" key="5">
    <source>
        <dbReference type="Pfam" id="PF07992"/>
    </source>
</evidence>
<sequence>MNNNETIVVIGAGQAGFQVTASLRQGGFKGRLVIIGDESNIPYQRPPLSKAYLKHQADETSIQLRPAEFYSENDIKLVCGDTVEHINRRLKTVLTKGGRSFNYDKLVLATGTRPRELTLEGSNLQGVHSLRSFLHAANLRDDISSNQNIVIIGGGFIGLEVAACAAGLGKNVTVLEYSSRLMERAVSPVSSEFFKTYQQSIGVNVVTSARIAKLSGSQRVQQVHLENGEIIDCDLVLVGVGALPNVELAVAAGLDCDNGILVDEFAVTSDPDILSAGDCTNHPNQYAGGRFRLESVQNAIDQAKVVASTILGQRIAYHIAPWFWSDQGEIKLQTVGLPIGTDQYVVRGDLEQRKFSVFHYRQGKLIAVESINSAGDHMVARKLITSGLSPIPEKVSSLDVELKSLLAS</sequence>
<dbReference type="AlphaFoldDB" id="A0A3G7TLY8"/>
<dbReference type="Gene3D" id="3.50.50.60">
    <property type="entry name" value="FAD/NAD(P)-binding domain"/>
    <property type="match status" value="2"/>
</dbReference>
<dbReference type="Pfam" id="PF14759">
    <property type="entry name" value="Reductase_C"/>
    <property type="match status" value="1"/>
</dbReference>
<keyword evidence="4" id="KW-0560">Oxidoreductase</keyword>
<dbReference type="Proteomes" id="UP000268048">
    <property type="component" value="Chromosome"/>
</dbReference>
<dbReference type="GO" id="GO:0005737">
    <property type="term" value="C:cytoplasm"/>
    <property type="evidence" value="ECO:0007669"/>
    <property type="project" value="TreeGrafter"/>
</dbReference>
<dbReference type="GO" id="GO:0016651">
    <property type="term" value="F:oxidoreductase activity, acting on NAD(P)H"/>
    <property type="evidence" value="ECO:0007669"/>
    <property type="project" value="TreeGrafter"/>
</dbReference>
<dbReference type="InterPro" id="IPR050446">
    <property type="entry name" value="FAD-oxidoreductase/Apoptosis"/>
</dbReference>
<dbReference type="SUPFAM" id="SSF51905">
    <property type="entry name" value="FAD/NAD(P)-binding domain"/>
    <property type="match status" value="1"/>
</dbReference>
<dbReference type="InterPro" id="IPR023753">
    <property type="entry name" value="FAD/NAD-binding_dom"/>
</dbReference>
<name>A0A3G7TLY8_9PSED</name>
<feature type="domain" description="FAD/NAD(P)-binding" evidence="5">
    <location>
        <begin position="6"/>
        <end position="303"/>
    </location>
</feature>
<dbReference type="PRINTS" id="PR00411">
    <property type="entry name" value="PNDRDTASEI"/>
</dbReference>
<gene>
    <name evidence="7" type="ORF">C4K04_1556</name>
</gene>
<dbReference type="Pfam" id="PF07992">
    <property type="entry name" value="Pyr_redox_2"/>
    <property type="match status" value="1"/>
</dbReference>
<dbReference type="RefSeq" id="WP_124319585.1">
    <property type="nucleotide sequence ID" value="NZ_CP027753.1"/>
</dbReference>
<evidence type="ECO:0000256" key="2">
    <source>
        <dbReference type="ARBA" id="ARBA00022630"/>
    </source>
</evidence>
<dbReference type="Gene3D" id="3.30.390.30">
    <property type="match status" value="1"/>
</dbReference>
<keyword evidence="3" id="KW-0274">FAD</keyword>
<dbReference type="PRINTS" id="PR00368">
    <property type="entry name" value="FADPNR"/>
</dbReference>
<evidence type="ECO:0000256" key="3">
    <source>
        <dbReference type="ARBA" id="ARBA00022827"/>
    </source>
</evidence>
<dbReference type="EMBL" id="CP027753">
    <property type="protein sequence ID" value="AZE47246.1"/>
    <property type="molecule type" value="Genomic_DNA"/>
</dbReference>
<evidence type="ECO:0000313" key="8">
    <source>
        <dbReference type="Proteomes" id="UP000268048"/>
    </source>
</evidence>
<reference evidence="7 8" key="1">
    <citation type="submission" date="2018-03" db="EMBL/GenBank/DDBJ databases">
        <title>Diversity of phytobeneficial traits revealed by whole-genome analysis of worldwide-isolated phenazine-producing Pseudomonas spp.</title>
        <authorList>
            <person name="Biessy A."/>
            <person name="Novinscak A."/>
            <person name="Blom J."/>
            <person name="Leger G."/>
            <person name="Thomashow L.S."/>
            <person name="Cazorla F.M."/>
            <person name="Josic D."/>
            <person name="Filion M."/>
        </authorList>
    </citation>
    <scope>NUCLEOTIDE SEQUENCE [LARGE SCALE GENOMIC DNA]</scope>
    <source>
        <strain evidence="7 8">B25</strain>
    </source>
</reference>
<evidence type="ECO:0000256" key="1">
    <source>
        <dbReference type="ARBA" id="ARBA00001974"/>
    </source>
</evidence>